<dbReference type="InterPro" id="IPR011009">
    <property type="entry name" value="Kinase-like_dom_sf"/>
</dbReference>
<dbReference type="EC" id="2.7.11.1" evidence="2"/>
<evidence type="ECO:0000313" key="13">
    <source>
        <dbReference type="EMBL" id="KAK6737526.1"/>
    </source>
</evidence>
<evidence type="ECO:0000313" key="14">
    <source>
        <dbReference type="Proteomes" id="UP001303046"/>
    </source>
</evidence>
<dbReference type="InterPro" id="IPR036322">
    <property type="entry name" value="WD40_repeat_dom_sf"/>
</dbReference>
<dbReference type="InterPro" id="IPR000719">
    <property type="entry name" value="Prot_kinase_dom"/>
</dbReference>
<dbReference type="Pfam" id="PF00400">
    <property type="entry name" value="WD40"/>
    <property type="match status" value="1"/>
</dbReference>
<accession>A0ABR1CGE9</accession>
<evidence type="ECO:0000256" key="2">
    <source>
        <dbReference type="ARBA" id="ARBA00012513"/>
    </source>
</evidence>
<proteinExistence type="predicted"/>
<dbReference type="EMBL" id="JAVFWL010000002">
    <property type="protein sequence ID" value="KAK6737526.1"/>
    <property type="molecule type" value="Genomic_DNA"/>
</dbReference>
<keyword evidence="8" id="KW-0418">Kinase</keyword>
<protein>
    <recommendedName>
        <fullName evidence="2">non-specific serine/threonine protein kinase</fullName>
        <ecNumber evidence="2">2.7.11.1</ecNumber>
    </recommendedName>
</protein>
<keyword evidence="6" id="KW-0677">Repeat</keyword>
<evidence type="ECO:0000256" key="5">
    <source>
        <dbReference type="ARBA" id="ARBA00022679"/>
    </source>
</evidence>
<dbReference type="PROSITE" id="PS50082">
    <property type="entry name" value="WD_REPEATS_2"/>
    <property type="match status" value="1"/>
</dbReference>
<dbReference type="InterPro" id="IPR011989">
    <property type="entry name" value="ARM-like"/>
</dbReference>
<dbReference type="SUPFAM" id="SSF50978">
    <property type="entry name" value="WD40 repeat-like"/>
    <property type="match status" value="1"/>
</dbReference>
<keyword evidence="3" id="KW-0723">Serine/threonine-protein kinase</keyword>
<dbReference type="Proteomes" id="UP001303046">
    <property type="component" value="Unassembled WGS sequence"/>
</dbReference>
<dbReference type="InterPro" id="IPR021133">
    <property type="entry name" value="HEAT_type_2"/>
</dbReference>
<sequence>MSIQIPNPEKHEASDAIGTMTTEQSISSRAHYFPLAYFIPLFVLEFGWTWCRQHLAQEVYREADYSFKQSEIVQNPSVNKHFCFYGTRRFRIRSKISMGNVHSSSSSSDVLPVEHYLNDLACGEPIESLGSTRFMKVARGKNSEGACVWKVFLTQEDPVVFEPYRKEIFRIRDALVNAPNCCTVKKIYVTPKCAVLIRPFQKQTLCDRLSTRPFIVQQEKIWYIYQLFKAVAQCQKANVCHGDLKSQNVLLSSSNWLQITDFAPFKPTYLPHDNPSSFTFFFDTSRHQHCYLAPERFLSSVDYEITHKEKGDEWLFGSLEPSMDLFAAGCVVYELLHESGKPPFSYGELCHYRRMSTSEAATFLERLLLDISAEFRPLLKMLLNREPSMRVTAQQVLDGSVFHFPKVLDAFFSYLNAFRPKDLTTSQSVEGFEQSHFTFHLEPDDVIAKLKRDEKSYWDRLTESEENRPYAILFISLITANIRVLRSVPAKTDAMNLLVKLASLCSPVVATERVLPYLVSCLSENDAQVRAAAVYSITELVRPIEPTTFEDSLIFIDYLLPELSSMLSDKRHPCPTLVLLAVATNLGDLAETAYRFHVVGRNLRSGVADDELSGAENISEAQQAADEKTALQKALSELFEMLCSSQENSVRHCAVNRQSLGKLYTFFGRMNCGEILLRHMITFLNVKSDWRLRAAFFESLPICVQKNSFDVKPLLQQGLHDFEEIVVIYAIHCTIVLVETGVLERNEVLELLVDALPFLSHPNEWIRLIVVELLILLDSRWALADTQCRLLPMVRPYLSDTGLLRLNNKLVILTCLKPPIPRDTWKKVTELNTEQTEALQFVLERGLRGGSISCNDSWFVRIFGRDSVDAELFEKLSHFNRLLLKMAEFRRTAGMEAELTQHKGIIDLSSKLHANVRRNIHSYSNSSALQNKVVAPADMNSEWNEMFGDGDKLSEDRSTEERNAAHLQMQTRSMRTSVCGAQLAELLQHKSELFYRKFGGGGGQRRSSRQASSSAKISGTLIAQLHQHSDKVTQLALQPDQMRFASSSLDGSVLLWNSCHALADSYGDIRSDASFTFNKDYPVASIGWASNEILAMAIGDGHVLWTDVGGSEPRVVTKVQLPGIEGPPEQIHVSNNITYLRSHHGVIYCLDLRVGKTNGPLGFHEVWRREVVKYHGLVTSFCVDPAMENWMVMCSTNKELMLWDLRFQVQVLSWKTPHGLLPLRLWSNPLSPAVGQTPPEVFVAYGSRGEVDLFELGTTGPIRALWPSLSDPFTYAQSSASDDDLRNVTTALCVCQETGYVYTGDSEGSLRRWNLNRAPLCEYISGPREMTARSPYRIAYNEMAASAGQPATIYELRMPNEQTKLRSYPDLRSQPSTRHRTSVSDVLCLKSDFLVSSSVEGIIKIWK</sequence>
<dbReference type="InterPro" id="IPR015943">
    <property type="entry name" value="WD40/YVTN_repeat-like_dom_sf"/>
</dbReference>
<evidence type="ECO:0000256" key="3">
    <source>
        <dbReference type="ARBA" id="ARBA00022527"/>
    </source>
</evidence>
<evidence type="ECO:0000259" key="12">
    <source>
        <dbReference type="PROSITE" id="PS50011"/>
    </source>
</evidence>
<keyword evidence="9" id="KW-0067">ATP-binding</keyword>
<dbReference type="PANTHER" id="PTHR17583:SF0">
    <property type="entry name" value="PHOSPHOINOSITIDE 3-KINASE REGULATORY SUBUNIT 4"/>
    <property type="match status" value="1"/>
</dbReference>
<dbReference type="Pfam" id="PF00069">
    <property type="entry name" value="Pkinase"/>
    <property type="match status" value="1"/>
</dbReference>
<dbReference type="PROSITE" id="PS00108">
    <property type="entry name" value="PROTEIN_KINASE_ST"/>
    <property type="match status" value="1"/>
</dbReference>
<dbReference type="InterPro" id="IPR016024">
    <property type="entry name" value="ARM-type_fold"/>
</dbReference>
<dbReference type="SMART" id="SM00320">
    <property type="entry name" value="WD40"/>
    <property type="match status" value="4"/>
</dbReference>
<evidence type="ECO:0000256" key="9">
    <source>
        <dbReference type="ARBA" id="ARBA00022840"/>
    </source>
</evidence>
<evidence type="ECO:0000256" key="1">
    <source>
        <dbReference type="ARBA" id="ARBA00004419"/>
    </source>
</evidence>
<gene>
    <name evidence="13" type="primary">Necator_chrII.g7728</name>
    <name evidence="13" type="ORF">RB195_019934</name>
</gene>
<reference evidence="13 14" key="1">
    <citation type="submission" date="2023-08" db="EMBL/GenBank/DDBJ databases">
        <title>A Necator americanus chromosomal reference genome.</title>
        <authorList>
            <person name="Ilik V."/>
            <person name="Petrzelkova K.J."/>
            <person name="Pardy F."/>
            <person name="Fuh T."/>
            <person name="Niatou-Singa F.S."/>
            <person name="Gouil Q."/>
            <person name="Baker L."/>
            <person name="Ritchie M.E."/>
            <person name="Jex A.R."/>
            <person name="Gazzola D."/>
            <person name="Li H."/>
            <person name="Toshio Fujiwara R."/>
            <person name="Zhan B."/>
            <person name="Aroian R.V."/>
            <person name="Pafco B."/>
            <person name="Schwarz E.M."/>
        </authorList>
    </citation>
    <scope>NUCLEOTIDE SEQUENCE [LARGE SCALE GENOMIC DNA]</scope>
    <source>
        <strain evidence="13 14">Aroian</strain>
        <tissue evidence="13">Whole animal</tissue>
    </source>
</reference>
<dbReference type="Gene3D" id="1.10.510.10">
    <property type="entry name" value="Transferase(Phosphotransferase) domain 1"/>
    <property type="match status" value="1"/>
</dbReference>
<dbReference type="PROSITE" id="PS50077">
    <property type="entry name" value="HEAT_REPEAT"/>
    <property type="match status" value="1"/>
</dbReference>
<feature type="domain" description="Protein kinase" evidence="12">
    <location>
        <begin position="123"/>
        <end position="412"/>
    </location>
</feature>
<dbReference type="InterPro" id="IPR045162">
    <property type="entry name" value="Vps15-like"/>
</dbReference>
<dbReference type="Gene3D" id="2.130.10.10">
    <property type="entry name" value="YVTN repeat-like/Quinoprotein amine dehydrogenase"/>
    <property type="match status" value="2"/>
</dbReference>
<dbReference type="InterPro" id="IPR055231">
    <property type="entry name" value="2AA_helical"/>
</dbReference>
<evidence type="ECO:0000256" key="7">
    <source>
        <dbReference type="ARBA" id="ARBA00022741"/>
    </source>
</evidence>
<evidence type="ECO:0000256" key="10">
    <source>
        <dbReference type="PROSITE-ProRule" id="PRU00103"/>
    </source>
</evidence>
<keyword evidence="5" id="KW-0808">Transferase</keyword>
<feature type="repeat" description="WD" evidence="11">
    <location>
        <begin position="1025"/>
        <end position="1057"/>
    </location>
</feature>
<dbReference type="PROSITE" id="PS50011">
    <property type="entry name" value="PROTEIN_KINASE_DOM"/>
    <property type="match status" value="1"/>
</dbReference>
<evidence type="ECO:0000256" key="6">
    <source>
        <dbReference type="ARBA" id="ARBA00022737"/>
    </source>
</evidence>
<name>A0ABR1CGE9_NECAM</name>
<dbReference type="PROSITE" id="PS50294">
    <property type="entry name" value="WD_REPEATS_REGION"/>
    <property type="match status" value="1"/>
</dbReference>
<dbReference type="Gene3D" id="1.25.10.10">
    <property type="entry name" value="Leucine-rich Repeat Variant"/>
    <property type="match status" value="2"/>
</dbReference>
<comment type="subcellular location">
    <subcellularLocation>
        <location evidence="1">Cytoplasmic vesicle</location>
        <location evidence="1">Autophagosome</location>
    </subcellularLocation>
</comment>
<dbReference type="SUPFAM" id="SSF48371">
    <property type="entry name" value="ARM repeat"/>
    <property type="match status" value="1"/>
</dbReference>
<evidence type="ECO:0000256" key="8">
    <source>
        <dbReference type="ARBA" id="ARBA00022777"/>
    </source>
</evidence>
<dbReference type="InterPro" id="IPR008271">
    <property type="entry name" value="Ser/Thr_kinase_AS"/>
</dbReference>
<dbReference type="SUPFAM" id="SSF56112">
    <property type="entry name" value="Protein kinase-like (PK-like)"/>
    <property type="match status" value="1"/>
</dbReference>
<comment type="caution">
    <text evidence="13">The sequence shown here is derived from an EMBL/GenBank/DDBJ whole genome shotgun (WGS) entry which is preliminary data.</text>
</comment>
<evidence type="ECO:0000256" key="11">
    <source>
        <dbReference type="PROSITE-ProRule" id="PRU00221"/>
    </source>
</evidence>
<keyword evidence="7" id="KW-0547">Nucleotide-binding</keyword>
<dbReference type="PANTHER" id="PTHR17583">
    <property type="entry name" value="PHOSPHOINOSITIDE 3-KINASE REGULATORY SUBUNIT 4"/>
    <property type="match status" value="1"/>
</dbReference>
<keyword evidence="4 11" id="KW-0853">WD repeat</keyword>
<dbReference type="SMART" id="SM00220">
    <property type="entry name" value="S_TKc"/>
    <property type="match status" value="1"/>
</dbReference>
<dbReference type="InterPro" id="IPR001680">
    <property type="entry name" value="WD40_rpt"/>
</dbReference>
<feature type="repeat" description="HEAT" evidence="10">
    <location>
        <begin position="514"/>
        <end position="552"/>
    </location>
</feature>
<keyword evidence="14" id="KW-1185">Reference proteome</keyword>
<organism evidence="13 14">
    <name type="scientific">Necator americanus</name>
    <name type="common">Human hookworm</name>
    <dbReference type="NCBI Taxonomy" id="51031"/>
    <lineage>
        <taxon>Eukaryota</taxon>
        <taxon>Metazoa</taxon>
        <taxon>Ecdysozoa</taxon>
        <taxon>Nematoda</taxon>
        <taxon>Chromadorea</taxon>
        <taxon>Rhabditida</taxon>
        <taxon>Rhabditina</taxon>
        <taxon>Rhabditomorpha</taxon>
        <taxon>Strongyloidea</taxon>
        <taxon>Ancylostomatidae</taxon>
        <taxon>Bunostominae</taxon>
        <taxon>Necator</taxon>
    </lineage>
</organism>
<dbReference type="Pfam" id="PF22956">
    <property type="entry name" value="VPS15-like_hel"/>
    <property type="match status" value="1"/>
</dbReference>
<evidence type="ECO:0000256" key="4">
    <source>
        <dbReference type="ARBA" id="ARBA00022574"/>
    </source>
</evidence>